<dbReference type="AlphaFoldDB" id="A0A549YMW6"/>
<reference evidence="3 4" key="1">
    <citation type="submission" date="2019-07" db="EMBL/GenBank/DDBJ databases">
        <title>Genomic analysis of Lentibacillus sp. NKC851-2.</title>
        <authorList>
            <person name="Oh Y.J."/>
        </authorList>
    </citation>
    <scope>NUCLEOTIDE SEQUENCE [LARGE SCALE GENOMIC DNA]</scope>
    <source>
        <strain evidence="3 4">NKC851-2</strain>
    </source>
</reference>
<dbReference type="EMBL" id="VJMZ01000002">
    <property type="protein sequence ID" value="TRM09252.1"/>
    <property type="molecule type" value="Genomic_DNA"/>
</dbReference>
<evidence type="ECO:0000313" key="2">
    <source>
        <dbReference type="EMBL" id="TRM09252.1"/>
    </source>
</evidence>
<dbReference type="PROSITE" id="PS00195">
    <property type="entry name" value="GLUTAREDOXIN_1"/>
    <property type="match status" value="1"/>
</dbReference>
<organism evidence="3 4">
    <name type="scientific">Lentibacillus cibarius</name>
    <dbReference type="NCBI Taxonomy" id="2583219"/>
    <lineage>
        <taxon>Bacteria</taxon>
        <taxon>Bacillati</taxon>
        <taxon>Bacillota</taxon>
        <taxon>Bacilli</taxon>
        <taxon>Bacillales</taxon>
        <taxon>Bacillaceae</taxon>
        <taxon>Lentibacillus</taxon>
    </lineage>
</organism>
<dbReference type="InterPro" id="IPR011767">
    <property type="entry name" value="GLR_AS"/>
</dbReference>
<feature type="domain" description="DSBA-like thioredoxin" evidence="1">
    <location>
        <begin position="5"/>
        <end position="191"/>
    </location>
</feature>
<dbReference type="InterPro" id="IPR036249">
    <property type="entry name" value="Thioredoxin-like_sf"/>
</dbReference>
<evidence type="ECO:0000313" key="3">
    <source>
        <dbReference type="EMBL" id="TRM13215.1"/>
    </source>
</evidence>
<evidence type="ECO:0000259" key="1">
    <source>
        <dbReference type="Pfam" id="PF01323"/>
    </source>
</evidence>
<dbReference type="EMBL" id="VJMZ01000001">
    <property type="protein sequence ID" value="TRM13215.1"/>
    <property type="molecule type" value="Genomic_DNA"/>
</dbReference>
<dbReference type="CDD" id="cd03024">
    <property type="entry name" value="DsbA_FrnE"/>
    <property type="match status" value="1"/>
</dbReference>
<evidence type="ECO:0000313" key="4">
    <source>
        <dbReference type="Proteomes" id="UP000319280"/>
    </source>
</evidence>
<dbReference type="InterPro" id="IPR001853">
    <property type="entry name" value="DSBA-like_thioredoxin_dom"/>
</dbReference>
<dbReference type="GO" id="GO:0016491">
    <property type="term" value="F:oxidoreductase activity"/>
    <property type="evidence" value="ECO:0007669"/>
    <property type="project" value="InterPro"/>
</dbReference>
<keyword evidence="4" id="KW-1185">Reference proteome</keyword>
<name>A0A549YMW6_9BACI</name>
<dbReference type="Proteomes" id="UP000319280">
    <property type="component" value="Unassembled WGS sequence"/>
</dbReference>
<dbReference type="PANTHER" id="PTHR13887">
    <property type="entry name" value="GLUTATHIONE S-TRANSFERASE KAPPA"/>
    <property type="match status" value="1"/>
</dbReference>
<proteinExistence type="predicted"/>
<sequence>MTVKIKVYSDYVCPFCFIAEAPLKEAIKGKDVDVEWMPFELRPYPAETLKPEGDYLQSTWENSVYPMAKHFGVNIVLPRVSPQPYTHLAFEGYQYAKEQGKGNAYNQRMLTAFFQEEQDIGDIDVLTKLAEELELDPTEYRHALEARKYKEAHQKALQHAYQEANIQAVPTFIIGETEVKGMHPQEDLEEIVNNEISKQKKEINFKGMACGPDGC</sequence>
<dbReference type="Pfam" id="PF01323">
    <property type="entry name" value="DSBA"/>
    <property type="match status" value="1"/>
</dbReference>
<dbReference type="SUPFAM" id="SSF52833">
    <property type="entry name" value="Thioredoxin-like"/>
    <property type="match status" value="1"/>
</dbReference>
<gene>
    <name evidence="3" type="ORF">FH966_07355</name>
    <name evidence="2" type="ORF">FH966_16365</name>
</gene>
<accession>A0A549YMW6</accession>
<dbReference type="PANTHER" id="PTHR13887:SF33">
    <property type="entry name" value="ISOMERASE"/>
    <property type="match status" value="1"/>
</dbReference>
<comment type="caution">
    <text evidence="3">The sequence shown here is derived from an EMBL/GenBank/DDBJ whole genome shotgun (WGS) entry which is preliminary data.</text>
</comment>
<protein>
    <submittedName>
        <fullName evidence="3">DsbA family oxidoreductase</fullName>
    </submittedName>
</protein>
<dbReference type="Gene3D" id="3.40.30.10">
    <property type="entry name" value="Glutaredoxin"/>
    <property type="match status" value="1"/>
</dbReference>
<dbReference type="RefSeq" id="WP_142792068.1">
    <property type="nucleotide sequence ID" value="NZ_VJMZ01000001.1"/>
</dbReference>